<feature type="compositionally biased region" description="Low complexity" evidence="3">
    <location>
        <begin position="31"/>
        <end position="54"/>
    </location>
</feature>
<feature type="domain" description="RRM" evidence="4">
    <location>
        <begin position="334"/>
        <end position="399"/>
    </location>
</feature>
<dbReference type="InterPro" id="IPR012677">
    <property type="entry name" value="Nucleotide-bd_a/b_plait_sf"/>
</dbReference>
<evidence type="ECO:0000256" key="1">
    <source>
        <dbReference type="ARBA" id="ARBA00022884"/>
    </source>
</evidence>
<dbReference type="InterPro" id="IPR035979">
    <property type="entry name" value="RBD_domain_sf"/>
</dbReference>
<evidence type="ECO:0000259" key="4">
    <source>
        <dbReference type="PROSITE" id="PS50102"/>
    </source>
</evidence>
<dbReference type="AlphaFoldDB" id="A0A835KUB8"/>
<dbReference type="CDD" id="cd00590">
    <property type="entry name" value="RRM_SF"/>
    <property type="match status" value="2"/>
</dbReference>
<evidence type="ECO:0000313" key="5">
    <source>
        <dbReference type="EMBL" id="KAF8780007.1"/>
    </source>
</evidence>
<dbReference type="InterPro" id="IPR000504">
    <property type="entry name" value="RRM_dom"/>
</dbReference>
<feature type="compositionally biased region" description="Pro residues" evidence="3">
    <location>
        <begin position="138"/>
        <end position="157"/>
    </location>
</feature>
<dbReference type="PANTHER" id="PTHR21245">
    <property type="entry name" value="HETEROGENEOUS NUCLEAR RIBONUCLEOPROTEIN"/>
    <property type="match status" value="1"/>
</dbReference>
<dbReference type="SUPFAM" id="SSF54928">
    <property type="entry name" value="RNA-binding domain, RBD"/>
    <property type="match status" value="2"/>
</dbReference>
<reference evidence="5" key="1">
    <citation type="submission" date="2020-07" db="EMBL/GenBank/DDBJ databases">
        <title>Genome sequence and genetic diversity analysis of an under-domesticated orphan crop, white fonio (Digitaria exilis).</title>
        <authorList>
            <person name="Bennetzen J.L."/>
            <person name="Chen S."/>
            <person name="Ma X."/>
            <person name="Wang X."/>
            <person name="Yssel A.E.J."/>
            <person name="Chaluvadi S.R."/>
            <person name="Johnson M."/>
            <person name="Gangashetty P."/>
            <person name="Hamidou F."/>
            <person name="Sanogo M.D."/>
            <person name="Zwaenepoel A."/>
            <person name="Wallace J."/>
            <person name="Van De Peer Y."/>
            <person name="Van Deynze A."/>
        </authorList>
    </citation>
    <scope>NUCLEOTIDE SEQUENCE</scope>
    <source>
        <tissue evidence="5">Leaves</tissue>
    </source>
</reference>
<feature type="domain" description="RRM" evidence="4">
    <location>
        <begin position="442"/>
        <end position="516"/>
    </location>
</feature>
<evidence type="ECO:0000256" key="2">
    <source>
        <dbReference type="PROSITE-ProRule" id="PRU00176"/>
    </source>
</evidence>
<evidence type="ECO:0000313" key="6">
    <source>
        <dbReference type="Proteomes" id="UP000636709"/>
    </source>
</evidence>
<keyword evidence="1 2" id="KW-0694">RNA-binding</keyword>
<accession>A0A835KUB8</accession>
<comment type="caution">
    <text evidence="5">The sequence shown here is derived from an EMBL/GenBank/DDBJ whole genome shotgun (WGS) entry which is preliminary data.</text>
</comment>
<dbReference type="PROSITE" id="PS50102">
    <property type="entry name" value="RRM"/>
    <property type="match status" value="2"/>
</dbReference>
<keyword evidence="6" id="KW-1185">Reference proteome</keyword>
<organism evidence="5 6">
    <name type="scientific">Digitaria exilis</name>
    <dbReference type="NCBI Taxonomy" id="1010633"/>
    <lineage>
        <taxon>Eukaryota</taxon>
        <taxon>Viridiplantae</taxon>
        <taxon>Streptophyta</taxon>
        <taxon>Embryophyta</taxon>
        <taxon>Tracheophyta</taxon>
        <taxon>Spermatophyta</taxon>
        <taxon>Magnoliopsida</taxon>
        <taxon>Liliopsida</taxon>
        <taxon>Poales</taxon>
        <taxon>Poaceae</taxon>
        <taxon>PACMAD clade</taxon>
        <taxon>Panicoideae</taxon>
        <taxon>Panicodae</taxon>
        <taxon>Paniceae</taxon>
        <taxon>Anthephorinae</taxon>
        <taxon>Digitaria</taxon>
    </lineage>
</organism>
<sequence length="617" mass="66048">MHGPDKVLDSVRHAADRRRLHGAATSLAVQPSAAIPAAGASASAGSGSPEEAPGLADPTQGHHPHPSSSPTRPRRRRRLGGPSPHPSAGGHGLSLARGQENHFASVPSRRKTLFSAARAAEKPSSSRPPPPADEENPSSPPPSASKIPSSPPPPRPPTDAAAGNRAPTRKVRKVITKGTIATRKAAAAVGAASAAAGVLQPGEVHGMDEPPTDRNAAGDEMVVKEQNLGGTAIKEPAAGCNAVPVCESFLGKEVVMEGTVADDLVMDCGDAPEVEKLASRGEVGMSDGQRRRITEAFVGGLNRDTMEKDMVSAYSEAGEITKVRMSEGQRRRMTEVFVGGLNRDATEEDVRAVLAEAGEITEVRMVMDAGTKNRGYCFVRYREAAQARKAIAEFGNVKVVLYPLGLIHCCNRGFAFLELETFRDAQIAYKKLSRKDVFGKEGVPNSWDQAKMKEIFKKYGKIELVVLSRDLRMTKRNGVAFITYATREAAILCLESFDGEQLTENGSKVNIKVALAKSATKGKKNMDKKCCIIEKETTKIPKSERKLELSSPHILPSSSRVVQITGNKKSSTTNGLLHVLKELAPWRHGLDSDENTTLDTFNQGINNVELGSAGFII</sequence>
<name>A0A835KUB8_9POAL</name>
<dbReference type="Gene3D" id="3.30.70.330">
    <property type="match status" value="2"/>
</dbReference>
<dbReference type="EMBL" id="JACEFO010000147">
    <property type="protein sequence ID" value="KAF8780007.1"/>
    <property type="molecule type" value="Genomic_DNA"/>
</dbReference>
<dbReference type="OrthoDB" id="3800936at2759"/>
<evidence type="ECO:0000256" key="3">
    <source>
        <dbReference type="SAM" id="MobiDB-lite"/>
    </source>
</evidence>
<protein>
    <recommendedName>
        <fullName evidence="4">RRM domain-containing protein</fullName>
    </recommendedName>
</protein>
<proteinExistence type="predicted"/>
<gene>
    <name evidence="5" type="ORF">HU200_002019</name>
</gene>
<dbReference type="Proteomes" id="UP000636709">
    <property type="component" value="Unassembled WGS sequence"/>
</dbReference>
<dbReference type="Pfam" id="PF00076">
    <property type="entry name" value="RRM_1"/>
    <property type="match status" value="2"/>
</dbReference>
<feature type="region of interest" description="Disordered" evidence="3">
    <location>
        <begin position="22"/>
        <end position="171"/>
    </location>
</feature>
<dbReference type="GO" id="GO:0003723">
    <property type="term" value="F:RNA binding"/>
    <property type="evidence" value="ECO:0007669"/>
    <property type="project" value="UniProtKB-UniRule"/>
</dbReference>
<dbReference type="SMART" id="SM00360">
    <property type="entry name" value="RRM"/>
    <property type="match status" value="2"/>
</dbReference>